<evidence type="ECO:0000313" key="1">
    <source>
        <dbReference type="EMBL" id="KAA1080639.1"/>
    </source>
</evidence>
<dbReference type="EMBL" id="VSWC01000131">
    <property type="protein sequence ID" value="KAA1080639.1"/>
    <property type="molecule type" value="Genomic_DNA"/>
</dbReference>
<reference evidence="1 2" key="1">
    <citation type="submission" date="2019-05" db="EMBL/GenBank/DDBJ databases">
        <title>Emergence of the Ug99 lineage of the wheat stem rust pathogen through somatic hybridization.</title>
        <authorList>
            <person name="Li F."/>
            <person name="Upadhyaya N.M."/>
            <person name="Sperschneider J."/>
            <person name="Matny O."/>
            <person name="Nguyen-Phuc H."/>
            <person name="Mago R."/>
            <person name="Raley C."/>
            <person name="Miller M.E."/>
            <person name="Silverstein K.A.T."/>
            <person name="Henningsen E."/>
            <person name="Hirsch C.D."/>
            <person name="Visser B."/>
            <person name="Pretorius Z.A."/>
            <person name="Steffenson B.J."/>
            <person name="Schwessinger B."/>
            <person name="Dodds P.N."/>
            <person name="Figueroa M."/>
        </authorList>
    </citation>
    <scope>NUCLEOTIDE SEQUENCE [LARGE SCALE GENOMIC DNA]</scope>
    <source>
        <strain evidence="1">21-0</strain>
    </source>
</reference>
<comment type="caution">
    <text evidence="1">The sequence shown here is derived from an EMBL/GenBank/DDBJ whole genome shotgun (WGS) entry which is preliminary data.</text>
</comment>
<accession>A0A5B0MXP4</accession>
<keyword evidence="2" id="KW-1185">Reference proteome</keyword>
<name>A0A5B0MXP4_PUCGR</name>
<evidence type="ECO:0000313" key="2">
    <source>
        <dbReference type="Proteomes" id="UP000324748"/>
    </source>
</evidence>
<organism evidence="1 2">
    <name type="scientific">Puccinia graminis f. sp. tritici</name>
    <dbReference type="NCBI Taxonomy" id="56615"/>
    <lineage>
        <taxon>Eukaryota</taxon>
        <taxon>Fungi</taxon>
        <taxon>Dikarya</taxon>
        <taxon>Basidiomycota</taxon>
        <taxon>Pucciniomycotina</taxon>
        <taxon>Pucciniomycetes</taxon>
        <taxon>Pucciniales</taxon>
        <taxon>Pucciniaceae</taxon>
        <taxon>Puccinia</taxon>
    </lineage>
</organism>
<protein>
    <submittedName>
        <fullName evidence="1">Uncharacterized protein</fullName>
    </submittedName>
</protein>
<sequence length="127" mass="13921">MGEFWCPAEPQVDPQLIAPHLAPGYKPKAIAALAETGYSILTRSLVVYQSLATWPIAPCYQLPVCCGSSVTELRQGCDMWSQAANRTEINTGSAGDALTTQVSDLPPQVRQVRHRKVVNLDERGILW</sequence>
<dbReference type="Proteomes" id="UP000324748">
    <property type="component" value="Unassembled WGS sequence"/>
</dbReference>
<gene>
    <name evidence="1" type="ORF">PGT21_015475</name>
</gene>
<dbReference type="AlphaFoldDB" id="A0A5B0MXP4"/>
<proteinExistence type="predicted"/>